<dbReference type="InterPro" id="IPR003593">
    <property type="entry name" value="AAA+_ATPase"/>
</dbReference>
<feature type="transmembrane region" description="Helical" evidence="9">
    <location>
        <begin position="341"/>
        <end position="362"/>
    </location>
</feature>
<keyword evidence="6 9" id="KW-1133">Transmembrane helix</keyword>
<dbReference type="FunFam" id="3.40.50.300:FF:000913">
    <property type="entry name" value="ABC multidrug transporter SitT"/>
    <property type="match status" value="1"/>
</dbReference>
<dbReference type="PANTHER" id="PTHR43394:SF1">
    <property type="entry name" value="ATP-BINDING CASSETTE SUB-FAMILY B MEMBER 10, MITOCHONDRIAL"/>
    <property type="match status" value="1"/>
</dbReference>
<dbReference type="GO" id="GO:0016887">
    <property type="term" value="F:ATP hydrolysis activity"/>
    <property type="evidence" value="ECO:0007669"/>
    <property type="project" value="InterPro"/>
</dbReference>
<feature type="transmembrane region" description="Helical" evidence="9">
    <location>
        <begin position="949"/>
        <end position="968"/>
    </location>
</feature>
<dbReference type="SUPFAM" id="SSF52540">
    <property type="entry name" value="P-loop containing nucleoside triphosphate hydrolases"/>
    <property type="match status" value="2"/>
</dbReference>
<evidence type="ECO:0000256" key="6">
    <source>
        <dbReference type="ARBA" id="ARBA00022989"/>
    </source>
</evidence>
<feature type="domain" description="ABC transmembrane type-1" evidence="11">
    <location>
        <begin position="87"/>
        <end position="337"/>
    </location>
</feature>
<feature type="region of interest" description="Disordered" evidence="8">
    <location>
        <begin position="735"/>
        <end position="757"/>
    </location>
</feature>
<comment type="subcellular location">
    <subcellularLocation>
        <location evidence="1">Membrane</location>
        <topology evidence="1">Multi-pass membrane protein</topology>
    </subcellularLocation>
</comment>
<feature type="transmembrane region" description="Helical" evidence="9">
    <location>
        <begin position="841"/>
        <end position="861"/>
    </location>
</feature>
<keyword evidence="7 9" id="KW-0472">Membrane</keyword>
<feature type="compositionally biased region" description="Basic and acidic residues" evidence="8">
    <location>
        <begin position="29"/>
        <end position="42"/>
    </location>
</feature>
<feature type="domain" description="ABC transporter" evidence="10">
    <location>
        <begin position="1127"/>
        <end position="1366"/>
    </location>
</feature>
<feature type="transmembrane region" description="Helical" evidence="9">
    <location>
        <begin position="82"/>
        <end position="110"/>
    </location>
</feature>
<feature type="domain" description="ABC transporter" evidence="10">
    <location>
        <begin position="414"/>
        <end position="724"/>
    </location>
</feature>
<dbReference type="InterPro" id="IPR017871">
    <property type="entry name" value="ABC_transporter-like_CS"/>
</dbReference>
<dbReference type="GO" id="GO:0015421">
    <property type="term" value="F:ABC-type oligopeptide transporter activity"/>
    <property type="evidence" value="ECO:0007669"/>
    <property type="project" value="TreeGrafter"/>
</dbReference>
<evidence type="ECO:0000313" key="13">
    <source>
        <dbReference type="Proteomes" id="UP000812966"/>
    </source>
</evidence>
<evidence type="ECO:0000256" key="9">
    <source>
        <dbReference type="SAM" id="Phobius"/>
    </source>
</evidence>
<feature type="transmembrane region" description="Helical" evidence="9">
    <location>
        <begin position="1060"/>
        <end position="1083"/>
    </location>
</feature>
<dbReference type="PROSITE" id="PS50893">
    <property type="entry name" value="ABC_TRANSPORTER_2"/>
    <property type="match status" value="2"/>
</dbReference>
<dbReference type="InterPro" id="IPR011527">
    <property type="entry name" value="ABC1_TM_dom"/>
</dbReference>
<proteinExistence type="inferred from homology"/>
<evidence type="ECO:0000256" key="5">
    <source>
        <dbReference type="ARBA" id="ARBA00022840"/>
    </source>
</evidence>
<dbReference type="Gene3D" id="1.20.1560.10">
    <property type="entry name" value="ABC transporter type 1, transmembrane domain"/>
    <property type="match status" value="1"/>
</dbReference>
<sequence>MWPFKTKTKAQPLPQERAKTNAQPTSQEKVAKEQHGPDESSHHPKRVFGHRSTLPDILYPLSFAGPLTPLWVSPSQFFSHPWVLYSIGFIGVMVSAACLPVFEYIIGLWLNGITDLSKTAEQRKQVGTDSAYYMLAPMFAVLIGSYTWFACYTKASSKLATAIRLEYMSSILAQDTAYFDTHGCGEITTRADKDIDTINNGYGEDLGWTMHLGGYFIANLVVAFVALPKLAGVLLPFFIWLLLLFTFIERTLRGQEAKTETVQGFSNTFLEQCFSGIRVIQTFAMSEPLLKHWDKTMLKHIEKLQRFPTLVRSTKIAWCQFAFCSILAAGYYYGTTLKEEGFLFGSIFNVMMCYTAMHFVLYGRLSAISGFLGAIACVRVLRHQIERQPFIDVRNPSGIQLKPFSPNCGYTPSVSFNQVTSAYPSRPNMKALDNVSFTAEAGQLTALVGPSGAGKSSIAALLVRQYDPSTANLPHSHDQDGNNERRNHQARLEQPPTTTLAEKALVPEESKKPSAKQDTVSGSGIIKLNGTDLRNYNLASLRSCISVVHQEPQLLAGTIFENIAMGLSRTPLAYRKDIEGKDAAKVTSTRLLCIEALKKAEAWEFVQDLPEGLDTLISGGRNGILSGGQRQRIAIARALVGSPAVLILDEATSALSSDMELKIRNNLEVEQKQRGLTIISIAHRLQFAQLAHKIIVMKQGRVVDTGTYSEISRPGRPDQTFARLVNTGRIYSNKYTTNTKEQSKTATSLSSQAESTVSRTSLPLHRTGLTNMTSMKHPSIEKEDSTAMSRTRLLHFLSAKKLPFYLAILFTILNGGLRVVAQLQVGRSSAKLSGAAETLSMGAIALIWLGYAFGWSGIIYGSEVSAGVAQRSTERRLISASVKSLFSQEISYFEGEAISAGMLTTNLTKHSAIIAETLTVSLSRVAALTLGVIGTLSMSMVLSAKFGALVFPFIIIAGATGWLQMYALQQVEKCQEEPHNTISTTINDAVDAINTIAILGREEEVIRSIAACTANPRSLRKWQSVNHVTQALGESIAFAVAALLNWWGAHLYVQGDIRPIALFTIYEGAFSVVFVLSPLLHYVNKVARAMHGWSTLKEHLQRVPQHTHKELLPDQAGLIGEAMRGDIIFGGVTMQYPKRKDHLALDGLNLCIAGGQVNAITGTSGGGKSTILALLQRFYDPSHGTITVGGIDLQRIPLETLRSNLAIVSQDSVLFEGNIRFNLCLGAKDPENILQAEIEHVCKQACILEFIQSLPDGFATDIGLKGTRLSGGQRQRLCIARALLRNPSILLLDEATSSLDAANEAEVEKALQNASKGRTVIVVAHKLQSIENADSISVIADGKLVEAGAHEGLVFMRSQYYNLIKSQLSYQS</sequence>
<evidence type="ECO:0000256" key="4">
    <source>
        <dbReference type="ARBA" id="ARBA00022741"/>
    </source>
</evidence>
<comment type="similarity">
    <text evidence="2">Belongs to the ABC transporter superfamily. ABCB family. Multidrug resistance exporter (TC 3.A.1.201) subfamily.</text>
</comment>
<dbReference type="SMART" id="SM00382">
    <property type="entry name" value="AAA"/>
    <property type="match status" value="2"/>
</dbReference>
<dbReference type="InterPro" id="IPR036640">
    <property type="entry name" value="ABC1_TM_sf"/>
</dbReference>
<reference evidence="12" key="1">
    <citation type="submission" date="2020-04" db="EMBL/GenBank/DDBJ databases">
        <title>Analysis of mating type loci in Filobasidium floriforme.</title>
        <authorList>
            <person name="Nowrousian M."/>
        </authorList>
    </citation>
    <scope>NUCLEOTIDE SEQUENCE</scope>
    <source>
        <strain evidence="12">CBS 6242</strain>
    </source>
</reference>
<gene>
    <name evidence="12" type="ORF">FFLO_04592</name>
</gene>
<dbReference type="EMBL" id="JABELV010000100">
    <property type="protein sequence ID" value="KAG7531037.1"/>
    <property type="molecule type" value="Genomic_DNA"/>
</dbReference>
<name>A0A8K0JJU7_9TREE</name>
<dbReference type="PROSITE" id="PS50929">
    <property type="entry name" value="ABC_TM1F"/>
    <property type="match status" value="2"/>
</dbReference>
<dbReference type="GO" id="GO:0016020">
    <property type="term" value="C:membrane"/>
    <property type="evidence" value="ECO:0007669"/>
    <property type="project" value="UniProtKB-SubCell"/>
</dbReference>
<keyword evidence="13" id="KW-1185">Reference proteome</keyword>
<evidence type="ECO:0000259" key="10">
    <source>
        <dbReference type="PROSITE" id="PS50893"/>
    </source>
</evidence>
<evidence type="ECO:0000256" key="2">
    <source>
        <dbReference type="ARBA" id="ARBA00007577"/>
    </source>
</evidence>
<keyword evidence="3 9" id="KW-0812">Transmembrane</keyword>
<dbReference type="InterPro" id="IPR039421">
    <property type="entry name" value="Type_1_exporter"/>
</dbReference>
<keyword evidence="5" id="KW-0067">ATP-binding</keyword>
<keyword evidence="4" id="KW-0547">Nucleotide-binding</keyword>
<dbReference type="PROSITE" id="PS00211">
    <property type="entry name" value="ABC_TRANSPORTER_1"/>
    <property type="match status" value="2"/>
</dbReference>
<protein>
    <submittedName>
        <fullName evidence="12">Uncharacterized protein</fullName>
    </submittedName>
</protein>
<feature type="region of interest" description="Disordered" evidence="8">
    <location>
        <begin position="469"/>
        <end position="523"/>
    </location>
</feature>
<feature type="compositionally biased region" description="Basic and acidic residues" evidence="8">
    <location>
        <begin position="475"/>
        <end position="491"/>
    </location>
</feature>
<dbReference type="Gene3D" id="3.40.50.300">
    <property type="entry name" value="P-loop containing nucleotide triphosphate hydrolases"/>
    <property type="match status" value="2"/>
</dbReference>
<dbReference type="InterPro" id="IPR027417">
    <property type="entry name" value="P-loop_NTPase"/>
</dbReference>
<feature type="transmembrane region" description="Helical" evidence="9">
    <location>
        <begin position="215"/>
        <end position="248"/>
    </location>
</feature>
<organism evidence="12 13">
    <name type="scientific">Filobasidium floriforme</name>
    <dbReference type="NCBI Taxonomy" id="5210"/>
    <lineage>
        <taxon>Eukaryota</taxon>
        <taxon>Fungi</taxon>
        <taxon>Dikarya</taxon>
        <taxon>Basidiomycota</taxon>
        <taxon>Agaricomycotina</taxon>
        <taxon>Tremellomycetes</taxon>
        <taxon>Filobasidiales</taxon>
        <taxon>Filobasidiaceae</taxon>
        <taxon>Filobasidium</taxon>
    </lineage>
</organism>
<dbReference type="Proteomes" id="UP000812966">
    <property type="component" value="Unassembled WGS sequence"/>
</dbReference>
<dbReference type="Pfam" id="PF00005">
    <property type="entry name" value="ABC_tran"/>
    <property type="match status" value="3"/>
</dbReference>
<dbReference type="InterPro" id="IPR003439">
    <property type="entry name" value="ABC_transporter-like_ATP-bd"/>
</dbReference>
<evidence type="ECO:0000256" key="7">
    <source>
        <dbReference type="ARBA" id="ARBA00023136"/>
    </source>
</evidence>
<feature type="transmembrane region" description="Helical" evidence="9">
    <location>
        <begin position="802"/>
        <end position="821"/>
    </location>
</feature>
<evidence type="ECO:0000313" key="12">
    <source>
        <dbReference type="EMBL" id="KAG7531037.1"/>
    </source>
</evidence>
<evidence type="ECO:0000256" key="3">
    <source>
        <dbReference type="ARBA" id="ARBA00022692"/>
    </source>
</evidence>
<feature type="domain" description="ABC transmembrane type-1" evidence="11">
    <location>
        <begin position="806"/>
        <end position="1088"/>
    </location>
</feature>
<accession>A0A8K0JJU7</accession>
<evidence type="ECO:0000256" key="8">
    <source>
        <dbReference type="SAM" id="MobiDB-lite"/>
    </source>
</evidence>
<dbReference type="SUPFAM" id="SSF90123">
    <property type="entry name" value="ABC transporter transmembrane region"/>
    <property type="match status" value="2"/>
</dbReference>
<feature type="region of interest" description="Disordered" evidence="8">
    <location>
        <begin position="1"/>
        <end position="46"/>
    </location>
</feature>
<feature type="transmembrane region" description="Helical" evidence="9">
    <location>
        <begin position="131"/>
        <end position="149"/>
    </location>
</feature>
<dbReference type="GO" id="GO:0005524">
    <property type="term" value="F:ATP binding"/>
    <property type="evidence" value="ECO:0007669"/>
    <property type="project" value="UniProtKB-KW"/>
</dbReference>
<dbReference type="Pfam" id="PF00664">
    <property type="entry name" value="ABC_membrane"/>
    <property type="match status" value="2"/>
</dbReference>
<feature type="transmembrane region" description="Helical" evidence="9">
    <location>
        <begin position="316"/>
        <end position="335"/>
    </location>
</feature>
<evidence type="ECO:0000259" key="11">
    <source>
        <dbReference type="PROSITE" id="PS50929"/>
    </source>
</evidence>
<feature type="transmembrane region" description="Helical" evidence="9">
    <location>
        <begin position="1027"/>
        <end position="1048"/>
    </location>
</feature>
<dbReference type="PANTHER" id="PTHR43394">
    <property type="entry name" value="ATP-DEPENDENT PERMEASE MDL1, MITOCHONDRIAL"/>
    <property type="match status" value="1"/>
</dbReference>
<evidence type="ECO:0000256" key="1">
    <source>
        <dbReference type="ARBA" id="ARBA00004141"/>
    </source>
</evidence>
<comment type="caution">
    <text evidence="12">The sequence shown here is derived from an EMBL/GenBank/DDBJ whole genome shotgun (WGS) entry which is preliminary data.</text>
</comment>